<sequence>MSKKLGPEENFWLPFQLEIIKRVKRHPIIYIRDIMMTPNQYRAAVSTAWERIAREVRVPPKVCKQEWWTIKLRYAKLNNMIRYRKVSEEVIKQHPKTSKYLDGCLEFMDGYIYEITDDQIPPCVHKRFNRMFGVTSKEVVTKEMVQALLKNRTQQEESKDELGKIHVQNLMNIVENAVERSLREMSLADKSNIPETPESRASVRALESRQ</sequence>
<evidence type="ECO:0000259" key="2">
    <source>
        <dbReference type="PROSITE" id="PS51029"/>
    </source>
</evidence>
<organism evidence="3 4">
    <name type="scientific">Trichoplusia ni</name>
    <name type="common">Cabbage looper</name>
    <dbReference type="NCBI Taxonomy" id="7111"/>
    <lineage>
        <taxon>Eukaryota</taxon>
        <taxon>Metazoa</taxon>
        <taxon>Ecdysozoa</taxon>
        <taxon>Arthropoda</taxon>
        <taxon>Hexapoda</taxon>
        <taxon>Insecta</taxon>
        <taxon>Pterygota</taxon>
        <taxon>Neoptera</taxon>
        <taxon>Endopterygota</taxon>
        <taxon>Lepidoptera</taxon>
        <taxon>Glossata</taxon>
        <taxon>Ditrysia</taxon>
        <taxon>Noctuoidea</taxon>
        <taxon>Noctuidae</taxon>
        <taxon>Plusiinae</taxon>
        <taxon>Trichoplusia</taxon>
    </lineage>
</organism>
<evidence type="ECO:0000313" key="4">
    <source>
        <dbReference type="RefSeq" id="XP_026728029.1"/>
    </source>
</evidence>
<proteinExistence type="predicted"/>
<gene>
    <name evidence="4" type="primary">LOC113494081</name>
</gene>
<keyword evidence="3" id="KW-1185">Reference proteome</keyword>
<dbReference type="InterPro" id="IPR006578">
    <property type="entry name" value="MADF-dom"/>
</dbReference>
<dbReference type="Proteomes" id="UP000322000">
    <property type="component" value="Chromosome 5"/>
</dbReference>
<dbReference type="OrthoDB" id="7004745at2759"/>
<dbReference type="InParanoid" id="A0A7E5VIE9"/>
<feature type="region of interest" description="Disordered" evidence="1">
    <location>
        <begin position="188"/>
        <end position="210"/>
    </location>
</feature>
<protein>
    <submittedName>
        <fullName evidence="4">Uncharacterized protein LOC113494081</fullName>
    </submittedName>
</protein>
<dbReference type="PROSITE" id="PS51029">
    <property type="entry name" value="MADF"/>
    <property type="match status" value="1"/>
</dbReference>
<dbReference type="Pfam" id="PF10545">
    <property type="entry name" value="MADF_DNA_bdg"/>
    <property type="match status" value="1"/>
</dbReference>
<reference evidence="4" key="1">
    <citation type="submission" date="2025-08" db="UniProtKB">
        <authorList>
            <consortium name="RefSeq"/>
        </authorList>
    </citation>
    <scope>IDENTIFICATION</scope>
</reference>
<dbReference type="GeneID" id="113494081"/>
<evidence type="ECO:0000313" key="3">
    <source>
        <dbReference type="Proteomes" id="UP000322000"/>
    </source>
</evidence>
<feature type="domain" description="MADF" evidence="2">
    <location>
        <begin position="18"/>
        <end position="113"/>
    </location>
</feature>
<evidence type="ECO:0000256" key="1">
    <source>
        <dbReference type="SAM" id="MobiDB-lite"/>
    </source>
</evidence>
<accession>A0A7E5VIE9</accession>
<name>A0A7E5VIE9_TRINI</name>
<dbReference type="RefSeq" id="XP_026728029.1">
    <property type="nucleotide sequence ID" value="XM_026872228.1"/>
</dbReference>
<dbReference type="KEGG" id="tnl:113494081"/>
<dbReference type="AlphaFoldDB" id="A0A7E5VIE9"/>